<evidence type="ECO:0000313" key="8">
    <source>
        <dbReference type="EMBL" id="RKX70634.1"/>
    </source>
</evidence>
<dbReference type="SFLD" id="SFLDG01101">
    <property type="entry name" value="Uncharacterised_Radical_SAM_Su"/>
    <property type="match status" value="1"/>
</dbReference>
<dbReference type="Proteomes" id="UP000268469">
    <property type="component" value="Unassembled WGS sequence"/>
</dbReference>
<dbReference type="InterPro" id="IPR007197">
    <property type="entry name" value="rSAM"/>
</dbReference>
<keyword evidence="1" id="KW-0004">4Fe-4S</keyword>
<comment type="caution">
    <text evidence="8">The sequence shown here is derived from an EMBL/GenBank/DDBJ whole genome shotgun (WGS) entry which is preliminary data.</text>
</comment>
<dbReference type="PANTHER" id="PTHR30352">
    <property type="entry name" value="PYRUVATE FORMATE-LYASE-ACTIVATING ENZYME"/>
    <property type="match status" value="1"/>
</dbReference>
<evidence type="ECO:0000313" key="9">
    <source>
        <dbReference type="Proteomes" id="UP000268469"/>
    </source>
</evidence>
<accession>A0A660SIL7</accession>
<dbReference type="Pfam" id="PF04055">
    <property type="entry name" value="Radical_SAM"/>
    <property type="match status" value="1"/>
</dbReference>
<evidence type="ECO:0000256" key="4">
    <source>
        <dbReference type="ARBA" id="ARBA00023004"/>
    </source>
</evidence>
<dbReference type="AlphaFoldDB" id="A0A660SIL7"/>
<dbReference type="PIRSF" id="PIRSF004869">
    <property type="entry name" value="PflX_prd"/>
    <property type="match status" value="1"/>
</dbReference>
<keyword evidence="2 6" id="KW-0949">S-adenosyl-L-methionine</keyword>
<feature type="binding site" evidence="6">
    <location>
        <position position="88"/>
    </location>
    <ligand>
        <name>[4Fe-4S] cluster</name>
        <dbReference type="ChEBI" id="CHEBI:49883"/>
        <note>4Fe-4S-S-AdoMet</note>
    </ligand>
</feature>
<dbReference type="GO" id="GO:0051539">
    <property type="term" value="F:4 iron, 4 sulfur cluster binding"/>
    <property type="evidence" value="ECO:0007669"/>
    <property type="project" value="UniProtKB-KW"/>
</dbReference>
<dbReference type="PROSITE" id="PS51918">
    <property type="entry name" value="RADICAL_SAM"/>
    <property type="match status" value="1"/>
</dbReference>
<dbReference type="InterPro" id="IPR013785">
    <property type="entry name" value="Aldolase_TIM"/>
</dbReference>
<dbReference type="GO" id="GO:0003824">
    <property type="term" value="F:catalytic activity"/>
    <property type="evidence" value="ECO:0007669"/>
    <property type="project" value="InterPro"/>
</dbReference>
<name>A0A660SIL7_UNCW3</name>
<dbReference type="GO" id="GO:0046872">
    <property type="term" value="F:metal ion binding"/>
    <property type="evidence" value="ECO:0007669"/>
    <property type="project" value="UniProtKB-KW"/>
</dbReference>
<dbReference type="InterPro" id="IPR034457">
    <property type="entry name" value="Organic_radical-activating"/>
</dbReference>
<feature type="domain" description="Radical SAM core" evidence="7">
    <location>
        <begin position="66"/>
        <end position="287"/>
    </location>
</feature>
<sequence length="326" mass="36904">MIEARYYQNLGDSVECLLCPHHCRIASGKVGLCRGRKNEKGKLWAINYGRTVSVAVDPIEKKPLYHFYPGSPILSIAPNGCNMRCPFCQNWQISQRSAPTEYISPENLLALVQDYNLIGVSYTYTEPMIWFEYIMDAGKLLKEHGFKNVLVTNGMVEIEPLRELLKIVDAMNIDLKTMNGVKYRKVLGGDLDAVKRTIELAISHCHCEITHLIVTGFNDSVAEITHLVDYLASLSPKLVLHLSRYFPHYQYRREPTPTATIERAYQIARRKLSFVYLGNIITEHGNDTICPSCGNKVITRSFYHTKVVGVSQGKCSRCGEDLNIVI</sequence>
<keyword evidence="4 6" id="KW-0408">Iron</keyword>
<dbReference type="Gene3D" id="3.20.20.70">
    <property type="entry name" value="Aldolase class I"/>
    <property type="match status" value="1"/>
</dbReference>
<evidence type="ECO:0000256" key="3">
    <source>
        <dbReference type="ARBA" id="ARBA00022723"/>
    </source>
</evidence>
<evidence type="ECO:0000256" key="2">
    <source>
        <dbReference type="ARBA" id="ARBA00022691"/>
    </source>
</evidence>
<keyword evidence="5 6" id="KW-0411">Iron-sulfur</keyword>
<dbReference type="InterPro" id="IPR058240">
    <property type="entry name" value="rSAM_sf"/>
</dbReference>
<gene>
    <name evidence="8" type="primary">amrS</name>
    <name evidence="8" type="ORF">DRP53_04365</name>
</gene>
<evidence type="ECO:0000256" key="1">
    <source>
        <dbReference type="ARBA" id="ARBA00022485"/>
    </source>
</evidence>
<dbReference type="SUPFAM" id="SSF102114">
    <property type="entry name" value="Radical SAM enzymes"/>
    <property type="match status" value="1"/>
</dbReference>
<protein>
    <submittedName>
        <fullName evidence="8">AmmeMemoRadiSam system radical SAM enzyme</fullName>
    </submittedName>
</protein>
<feature type="binding site" evidence="6">
    <location>
        <position position="85"/>
    </location>
    <ligand>
        <name>[4Fe-4S] cluster</name>
        <dbReference type="ChEBI" id="CHEBI:49883"/>
        <note>4Fe-4S-S-AdoMet</note>
    </ligand>
</feature>
<dbReference type="SFLD" id="SFLDS00029">
    <property type="entry name" value="Radical_SAM"/>
    <property type="match status" value="1"/>
</dbReference>
<organism evidence="8 9">
    <name type="scientific">candidate division WOR-3 bacterium</name>
    <dbReference type="NCBI Taxonomy" id="2052148"/>
    <lineage>
        <taxon>Bacteria</taxon>
        <taxon>Bacteria division WOR-3</taxon>
    </lineage>
</organism>
<evidence type="ECO:0000256" key="6">
    <source>
        <dbReference type="PIRSR" id="PIRSR004869-50"/>
    </source>
</evidence>
<feature type="binding site" evidence="6">
    <location>
        <position position="81"/>
    </location>
    <ligand>
        <name>[4Fe-4S] cluster</name>
        <dbReference type="ChEBI" id="CHEBI:49883"/>
        <note>4Fe-4S-S-AdoMet</note>
    </ligand>
</feature>
<dbReference type="CDD" id="cd01335">
    <property type="entry name" value="Radical_SAM"/>
    <property type="match status" value="1"/>
</dbReference>
<keyword evidence="3 6" id="KW-0479">Metal-binding</keyword>
<reference evidence="8 9" key="1">
    <citation type="submission" date="2018-06" db="EMBL/GenBank/DDBJ databases">
        <title>Extensive metabolic versatility and redundancy in microbially diverse, dynamic hydrothermal sediments.</title>
        <authorList>
            <person name="Dombrowski N."/>
            <person name="Teske A."/>
            <person name="Baker B.J."/>
        </authorList>
    </citation>
    <scope>NUCLEOTIDE SEQUENCE [LARGE SCALE GENOMIC DNA]</scope>
    <source>
        <strain evidence="8">B36_G15</strain>
    </source>
</reference>
<dbReference type="PANTHER" id="PTHR30352:SF5">
    <property type="entry name" value="PYRUVATE FORMATE-LYASE 1-ACTIVATING ENZYME"/>
    <property type="match status" value="1"/>
</dbReference>
<dbReference type="NCBIfam" id="TIGR04337">
    <property type="entry name" value="AmmeMemoSam_rS"/>
    <property type="match status" value="1"/>
</dbReference>
<dbReference type="InterPro" id="IPR027596">
    <property type="entry name" value="AmmeMemoSam_rS"/>
</dbReference>
<dbReference type="EMBL" id="QNBE01000032">
    <property type="protein sequence ID" value="RKX70634.1"/>
    <property type="molecule type" value="Genomic_DNA"/>
</dbReference>
<evidence type="ECO:0000259" key="7">
    <source>
        <dbReference type="PROSITE" id="PS51918"/>
    </source>
</evidence>
<evidence type="ECO:0000256" key="5">
    <source>
        <dbReference type="ARBA" id="ARBA00023014"/>
    </source>
</evidence>
<dbReference type="InterPro" id="IPR016431">
    <property type="entry name" value="Pyrv-formate_lyase-activ_prd"/>
</dbReference>
<proteinExistence type="predicted"/>
<comment type="cofactor">
    <cofactor evidence="6">
        <name>[4Fe-4S] cluster</name>
        <dbReference type="ChEBI" id="CHEBI:49883"/>
    </cofactor>
    <text evidence="6">Binds 1 [4Fe-4S] cluster. The cluster is coordinated with 3 cysteines and an exchangeable S-adenosyl-L-methionine.</text>
</comment>